<evidence type="ECO:0000256" key="1">
    <source>
        <dbReference type="SAM" id="MobiDB-lite"/>
    </source>
</evidence>
<name>A0A024UVA2_9STRA</name>
<feature type="domain" description="PDZ" evidence="2">
    <location>
        <begin position="203"/>
        <end position="250"/>
    </location>
</feature>
<dbReference type="RefSeq" id="XP_008861268.1">
    <property type="nucleotide sequence ID" value="XM_008863046.1"/>
</dbReference>
<dbReference type="AlphaFoldDB" id="A0A024UVA2"/>
<dbReference type="Gene3D" id="2.30.42.10">
    <property type="match status" value="1"/>
</dbReference>
<dbReference type="OrthoDB" id="78824at2759"/>
<dbReference type="InterPro" id="IPR036034">
    <property type="entry name" value="PDZ_sf"/>
</dbReference>
<protein>
    <recommendedName>
        <fullName evidence="2">PDZ domain-containing protein</fullName>
    </recommendedName>
</protein>
<organism evidence="3">
    <name type="scientific">Aphanomyces invadans</name>
    <dbReference type="NCBI Taxonomy" id="157072"/>
    <lineage>
        <taxon>Eukaryota</taxon>
        <taxon>Sar</taxon>
        <taxon>Stramenopiles</taxon>
        <taxon>Oomycota</taxon>
        <taxon>Saprolegniomycetes</taxon>
        <taxon>Saprolegniales</taxon>
        <taxon>Verrucalvaceae</taxon>
        <taxon>Aphanomyces</taxon>
    </lineage>
</organism>
<dbReference type="VEuPathDB" id="FungiDB:H310_00310"/>
<accession>A0A024UVA2</accession>
<dbReference type="EMBL" id="KI913952">
    <property type="protein sequence ID" value="ETW09857.1"/>
    <property type="molecule type" value="Genomic_DNA"/>
</dbReference>
<dbReference type="SUPFAM" id="SSF50156">
    <property type="entry name" value="PDZ domain-like"/>
    <property type="match status" value="1"/>
</dbReference>
<dbReference type="GeneID" id="20077360"/>
<feature type="region of interest" description="Disordered" evidence="1">
    <location>
        <begin position="28"/>
        <end position="57"/>
    </location>
</feature>
<dbReference type="InterPro" id="IPR041489">
    <property type="entry name" value="PDZ_6"/>
</dbReference>
<gene>
    <name evidence="3" type="ORF">H310_00310</name>
</gene>
<proteinExistence type="predicted"/>
<sequence>MAAYVSSYEEERAAKIARNKAMLISLGLEKPQPAPKSGATCNPSSTSESQERTVTSIATSPRVADPMSTFEHRRMTTKSPESPLRRSLRVEKNMKHEFDKRRMHVLYHDARIITRNHAQQQKLFRKRQMRLLGPNSRTDTTFSNNEKNKRIMKENGLDAPKRRVHEFSVTLKRGVHGYCIYLGIVKFRVSVVAFRQPTQFYTGPAEACGLIQPGDILVSINGEILFGGDDFRRKWAQHSTDSSITLGFRRLLEKV</sequence>
<reference evidence="3" key="1">
    <citation type="submission" date="2013-12" db="EMBL/GenBank/DDBJ databases">
        <title>The Genome Sequence of Aphanomyces invadans NJM9701.</title>
        <authorList>
            <consortium name="The Broad Institute Genomics Platform"/>
            <person name="Russ C."/>
            <person name="Tyler B."/>
            <person name="van West P."/>
            <person name="Dieguez-Uribeondo J."/>
            <person name="Young S.K."/>
            <person name="Zeng Q."/>
            <person name="Gargeya S."/>
            <person name="Fitzgerald M."/>
            <person name="Abouelleil A."/>
            <person name="Alvarado L."/>
            <person name="Chapman S.B."/>
            <person name="Gainer-Dewar J."/>
            <person name="Goldberg J."/>
            <person name="Griggs A."/>
            <person name="Gujja S."/>
            <person name="Hansen M."/>
            <person name="Howarth C."/>
            <person name="Imamovic A."/>
            <person name="Ireland A."/>
            <person name="Larimer J."/>
            <person name="McCowan C."/>
            <person name="Murphy C."/>
            <person name="Pearson M."/>
            <person name="Poon T.W."/>
            <person name="Priest M."/>
            <person name="Roberts A."/>
            <person name="Saif S."/>
            <person name="Shea T."/>
            <person name="Sykes S."/>
            <person name="Wortman J."/>
            <person name="Nusbaum C."/>
            <person name="Birren B."/>
        </authorList>
    </citation>
    <scope>NUCLEOTIDE SEQUENCE [LARGE SCALE GENOMIC DNA]</scope>
    <source>
        <strain evidence="3">NJM9701</strain>
    </source>
</reference>
<feature type="compositionally biased region" description="Polar residues" evidence="1">
    <location>
        <begin position="39"/>
        <end position="57"/>
    </location>
</feature>
<evidence type="ECO:0000259" key="2">
    <source>
        <dbReference type="Pfam" id="PF17820"/>
    </source>
</evidence>
<evidence type="ECO:0000313" key="3">
    <source>
        <dbReference type="EMBL" id="ETW09857.1"/>
    </source>
</evidence>
<dbReference type="Pfam" id="PF17820">
    <property type="entry name" value="PDZ_6"/>
    <property type="match status" value="1"/>
</dbReference>
<dbReference type="STRING" id="157072.A0A024UVA2"/>